<keyword evidence="3" id="KW-1185">Reference proteome</keyword>
<organism evidence="2 3">
    <name type="scientific">Striga hermonthica</name>
    <name type="common">Purple witchweed</name>
    <name type="synonym">Buchnera hermonthica</name>
    <dbReference type="NCBI Taxonomy" id="68872"/>
    <lineage>
        <taxon>Eukaryota</taxon>
        <taxon>Viridiplantae</taxon>
        <taxon>Streptophyta</taxon>
        <taxon>Embryophyta</taxon>
        <taxon>Tracheophyta</taxon>
        <taxon>Spermatophyta</taxon>
        <taxon>Magnoliopsida</taxon>
        <taxon>eudicotyledons</taxon>
        <taxon>Gunneridae</taxon>
        <taxon>Pentapetalae</taxon>
        <taxon>asterids</taxon>
        <taxon>lamiids</taxon>
        <taxon>Lamiales</taxon>
        <taxon>Orobanchaceae</taxon>
        <taxon>Buchnereae</taxon>
        <taxon>Striga</taxon>
    </lineage>
</organism>
<gene>
    <name evidence="2" type="ORF">SHERM_15439</name>
</gene>
<dbReference type="EMBL" id="CACSLK010012531">
    <property type="protein sequence ID" value="CAA0815413.1"/>
    <property type="molecule type" value="Genomic_DNA"/>
</dbReference>
<feature type="non-terminal residue" evidence="2">
    <location>
        <position position="1"/>
    </location>
</feature>
<protein>
    <submittedName>
        <fullName evidence="2">Uncharacterized protein</fullName>
    </submittedName>
</protein>
<evidence type="ECO:0000256" key="1">
    <source>
        <dbReference type="SAM" id="Phobius"/>
    </source>
</evidence>
<keyword evidence="1" id="KW-0472">Membrane</keyword>
<proteinExistence type="predicted"/>
<sequence>TKDDGAFSRRCCLPLAHIIVAQNVILSGVLSWDCMMFEWLLLDLISKANFAYRFFPYQ</sequence>
<keyword evidence="1" id="KW-1133">Transmembrane helix</keyword>
<keyword evidence="1" id="KW-0812">Transmembrane</keyword>
<feature type="transmembrane region" description="Helical" evidence="1">
    <location>
        <begin position="12"/>
        <end position="32"/>
    </location>
</feature>
<name>A0A9N7MVI7_STRHE</name>
<feature type="non-terminal residue" evidence="2">
    <location>
        <position position="58"/>
    </location>
</feature>
<evidence type="ECO:0000313" key="3">
    <source>
        <dbReference type="Proteomes" id="UP001153555"/>
    </source>
</evidence>
<evidence type="ECO:0000313" key="2">
    <source>
        <dbReference type="EMBL" id="CAA0815413.1"/>
    </source>
</evidence>
<accession>A0A9N7MVI7</accession>
<dbReference type="Proteomes" id="UP001153555">
    <property type="component" value="Unassembled WGS sequence"/>
</dbReference>
<reference evidence="2" key="1">
    <citation type="submission" date="2019-12" db="EMBL/GenBank/DDBJ databases">
        <authorList>
            <person name="Scholes J."/>
        </authorList>
    </citation>
    <scope>NUCLEOTIDE SEQUENCE</scope>
</reference>
<comment type="caution">
    <text evidence="2">The sequence shown here is derived from an EMBL/GenBank/DDBJ whole genome shotgun (WGS) entry which is preliminary data.</text>
</comment>
<dbReference type="AlphaFoldDB" id="A0A9N7MVI7"/>